<proteinExistence type="predicted"/>
<dbReference type="FunFam" id="3.30.160.60:FF:000034">
    <property type="entry name" value="zinc finger protein 25"/>
    <property type="match status" value="1"/>
</dbReference>
<sequence>GEKTYQCEECGKVFNQRSSLTKHQRIHTRKKPYICEECGKDFNRRSYLTKHQRIHTGEKTQM</sequence>
<protein>
    <submittedName>
        <fullName evidence="10">Zinc finger protein 85</fullName>
    </submittedName>
</protein>
<gene>
    <name evidence="10" type="ORF">SUZIE_122475</name>
</gene>
<evidence type="ECO:0000256" key="8">
    <source>
        <dbReference type="PROSITE-ProRule" id="PRU00042"/>
    </source>
</evidence>
<dbReference type="FunFam" id="3.30.160.60:FF:002134">
    <property type="entry name" value="Zinc finger protein 616"/>
    <property type="match status" value="1"/>
</dbReference>
<evidence type="ECO:0000256" key="6">
    <source>
        <dbReference type="ARBA" id="ARBA00023015"/>
    </source>
</evidence>
<evidence type="ECO:0000256" key="5">
    <source>
        <dbReference type="ARBA" id="ARBA00022833"/>
    </source>
</evidence>
<name>A0AA41SUH9_SCICA</name>
<comment type="caution">
    <text evidence="10">The sequence shown here is derived from an EMBL/GenBank/DDBJ whole genome shotgun (WGS) entry which is preliminary data.</text>
</comment>
<dbReference type="Gene3D" id="3.30.160.60">
    <property type="entry name" value="Classic Zinc Finger"/>
    <property type="match status" value="2"/>
</dbReference>
<keyword evidence="4 8" id="KW-0863">Zinc-finger</keyword>
<keyword evidence="5" id="KW-0862">Zinc</keyword>
<dbReference type="GO" id="GO:0008270">
    <property type="term" value="F:zinc ion binding"/>
    <property type="evidence" value="ECO:0007669"/>
    <property type="project" value="UniProtKB-KW"/>
</dbReference>
<feature type="domain" description="C2H2-type" evidence="9">
    <location>
        <begin position="33"/>
        <end position="60"/>
    </location>
</feature>
<dbReference type="Pfam" id="PF00096">
    <property type="entry name" value="zf-C2H2"/>
    <property type="match status" value="2"/>
</dbReference>
<dbReference type="Proteomes" id="UP001166674">
    <property type="component" value="Unassembled WGS sequence"/>
</dbReference>
<dbReference type="SMART" id="SM00355">
    <property type="entry name" value="ZnF_C2H2"/>
    <property type="match status" value="2"/>
</dbReference>
<dbReference type="SUPFAM" id="SSF57667">
    <property type="entry name" value="beta-beta-alpha zinc fingers"/>
    <property type="match status" value="1"/>
</dbReference>
<evidence type="ECO:0000313" key="11">
    <source>
        <dbReference type="Proteomes" id="UP001166674"/>
    </source>
</evidence>
<reference evidence="10" key="1">
    <citation type="submission" date="2020-03" db="EMBL/GenBank/DDBJ databases">
        <title>Studies in the Genomics of Life Span.</title>
        <authorList>
            <person name="Glass D."/>
        </authorList>
    </citation>
    <scope>NUCLEOTIDE SEQUENCE</scope>
    <source>
        <strain evidence="10">SUZIE</strain>
        <tissue evidence="10">Muscle</tissue>
    </source>
</reference>
<comment type="subcellular location">
    <subcellularLocation>
        <location evidence="1">Nucleus</location>
    </subcellularLocation>
</comment>
<evidence type="ECO:0000256" key="4">
    <source>
        <dbReference type="ARBA" id="ARBA00022771"/>
    </source>
</evidence>
<dbReference type="GO" id="GO:0000978">
    <property type="term" value="F:RNA polymerase II cis-regulatory region sequence-specific DNA binding"/>
    <property type="evidence" value="ECO:0007669"/>
    <property type="project" value="TreeGrafter"/>
</dbReference>
<evidence type="ECO:0000256" key="1">
    <source>
        <dbReference type="ARBA" id="ARBA00004123"/>
    </source>
</evidence>
<keyword evidence="6" id="KW-0805">Transcription regulation</keyword>
<accession>A0AA41SUH9</accession>
<feature type="domain" description="C2H2-type" evidence="9">
    <location>
        <begin position="5"/>
        <end position="32"/>
    </location>
</feature>
<dbReference type="InterPro" id="IPR036236">
    <property type="entry name" value="Znf_C2H2_sf"/>
</dbReference>
<keyword evidence="11" id="KW-1185">Reference proteome</keyword>
<keyword evidence="6" id="KW-0804">Transcription</keyword>
<dbReference type="InterPro" id="IPR013087">
    <property type="entry name" value="Znf_C2H2_type"/>
</dbReference>
<evidence type="ECO:0000256" key="7">
    <source>
        <dbReference type="ARBA" id="ARBA00023242"/>
    </source>
</evidence>
<evidence type="ECO:0000256" key="2">
    <source>
        <dbReference type="ARBA" id="ARBA00022723"/>
    </source>
</evidence>
<feature type="non-terminal residue" evidence="10">
    <location>
        <position position="1"/>
    </location>
</feature>
<dbReference type="AlphaFoldDB" id="A0AA41SUH9"/>
<dbReference type="PROSITE" id="PS50157">
    <property type="entry name" value="ZINC_FINGER_C2H2_2"/>
    <property type="match status" value="2"/>
</dbReference>
<evidence type="ECO:0000256" key="3">
    <source>
        <dbReference type="ARBA" id="ARBA00022737"/>
    </source>
</evidence>
<dbReference type="PANTHER" id="PTHR23226">
    <property type="entry name" value="ZINC FINGER AND SCAN DOMAIN-CONTAINING"/>
    <property type="match status" value="1"/>
</dbReference>
<keyword evidence="3" id="KW-0677">Repeat</keyword>
<evidence type="ECO:0000259" key="9">
    <source>
        <dbReference type="PROSITE" id="PS50157"/>
    </source>
</evidence>
<evidence type="ECO:0000313" key="10">
    <source>
        <dbReference type="EMBL" id="MBZ3873346.1"/>
    </source>
</evidence>
<dbReference type="EMBL" id="JAATJV010202200">
    <property type="protein sequence ID" value="MBZ3873346.1"/>
    <property type="molecule type" value="Genomic_DNA"/>
</dbReference>
<dbReference type="GO" id="GO:0000981">
    <property type="term" value="F:DNA-binding transcription factor activity, RNA polymerase II-specific"/>
    <property type="evidence" value="ECO:0007669"/>
    <property type="project" value="TreeGrafter"/>
</dbReference>
<keyword evidence="7" id="KW-0539">Nucleus</keyword>
<keyword evidence="2" id="KW-0479">Metal-binding</keyword>
<organism evidence="10 11">
    <name type="scientific">Sciurus carolinensis</name>
    <name type="common">Eastern gray squirrel</name>
    <dbReference type="NCBI Taxonomy" id="30640"/>
    <lineage>
        <taxon>Eukaryota</taxon>
        <taxon>Metazoa</taxon>
        <taxon>Chordata</taxon>
        <taxon>Craniata</taxon>
        <taxon>Vertebrata</taxon>
        <taxon>Euteleostomi</taxon>
        <taxon>Mammalia</taxon>
        <taxon>Eutheria</taxon>
        <taxon>Euarchontoglires</taxon>
        <taxon>Glires</taxon>
        <taxon>Rodentia</taxon>
        <taxon>Sciuromorpha</taxon>
        <taxon>Sciuridae</taxon>
        <taxon>Sciurinae</taxon>
        <taxon>Sciurini</taxon>
        <taxon>Sciurus</taxon>
    </lineage>
</organism>
<dbReference type="PANTHER" id="PTHR23226:SF366">
    <property type="entry name" value="ZINC FINGER PROTEIN ZFP2"/>
    <property type="match status" value="1"/>
</dbReference>
<dbReference type="PROSITE" id="PS00028">
    <property type="entry name" value="ZINC_FINGER_C2H2_1"/>
    <property type="match status" value="2"/>
</dbReference>
<dbReference type="GO" id="GO:0005634">
    <property type="term" value="C:nucleus"/>
    <property type="evidence" value="ECO:0007669"/>
    <property type="project" value="UniProtKB-SubCell"/>
</dbReference>